<organism evidence="2 3">
    <name type="scientific">Candidatus Iainarchaeum sp</name>
    <dbReference type="NCBI Taxonomy" id="3101447"/>
    <lineage>
        <taxon>Archaea</taxon>
        <taxon>Candidatus Iainarchaeota</taxon>
        <taxon>Candidatus Iainarchaeia</taxon>
        <taxon>Candidatus Iainarchaeales</taxon>
        <taxon>Candidatus Iainarchaeaceae</taxon>
        <taxon>Candidatus Iainarchaeum</taxon>
    </lineage>
</organism>
<keyword evidence="1" id="KW-0812">Transmembrane</keyword>
<dbReference type="EMBL" id="JAFGDB010000075">
    <property type="protein sequence ID" value="MBN2067697.1"/>
    <property type="molecule type" value="Genomic_DNA"/>
</dbReference>
<keyword evidence="1" id="KW-0472">Membrane</keyword>
<dbReference type="Proteomes" id="UP000809243">
    <property type="component" value="Unassembled WGS sequence"/>
</dbReference>
<protein>
    <submittedName>
        <fullName evidence="2">Uncharacterized protein</fullName>
    </submittedName>
</protein>
<feature type="transmembrane region" description="Helical" evidence="1">
    <location>
        <begin position="78"/>
        <end position="98"/>
    </location>
</feature>
<gene>
    <name evidence="2" type="ORF">JW744_04475</name>
</gene>
<feature type="transmembrane region" description="Helical" evidence="1">
    <location>
        <begin position="140"/>
        <end position="156"/>
    </location>
</feature>
<feature type="transmembrane region" description="Helical" evidence="1">
    <location>
        <begin position="52"/>
        <end position="72"/>
    </location>
</feature>
<sequence>MLWGGAWILVFLAFQTVAMKKIESFVSKNSLIEGLKSFVPSKKHRLDDFLKFLLAIAFAAIALAFLLGYYPFPGAEAPFYALPIFFVISWVVSLTASVKTKKPKTLVLRGGGGETALISFPDSFKARQPKTLVATGKDRARGFLMGAVFFTVGFIFKDIFYFHGLIGLGVCTMMATAWLLEDQKKPIPKKQKRGKP</sequence>
<evidence type="ECO:0000256" key="1">
    <source>
        <dbReference type="SAM" id="Phobius"/>
    </source>
</evidence>
<reference evidence="2" key="1">
    <citation type="submission" date="2021-01" db="EMBL/GenBank/DDBJ databases">
        <title>Active Sulfur Cycling in an Early Earth Analoge.</title>
        <authorList>
            <person name="Hahn C.R."/>
            <person name="Youssef N.H."/>
            <person name="Elshahed M."/>
        </authorList>
    </citation>
    <scope>NUCLEOTIDE SEQUENCE</scope>
    <source>
        <strain evidence="2">Zod_Metabat.1151</strain>
    </source>
</reference>
<feature type="transmembrane region" description="Helical" evidence="1">
    <location>
        <begin position="162"/>
        <end position="180"/>
    </location>
</feature>
<accession>A0A939C949</accession>
<name>A0A939C949_9ARCH</name>
<keyword evidence="1" id="KW-1133">Transmembrane helix</keyword>
<proteinExistence type="predicted"/>
<dbReference type="AlphaFoldDB" id="A0A939C949"/>
<evidence type="ECO:0000313" key="2">
    <source>
        <dbReference type="EMBL" id="MBN2067697.1"/>
    </source>
</evidence>
<comment type="caution">
    <text evidence="2">The sequence shown here is derived from an EMBL/GenBank/DDBJ whole genome shotgun (WGS) entry which is preliminary data.</text>
</comment>
<evidence type="ECO:0000313" key="3">
    <source>
        <dbReference type="Proteomes" id="UP000809243"/>
    </source>
</evidence>